<dbReference type="PROSITE" id="PS50053">
    <property type="entry name" value="UBIQUITIN_2"/>
    <property type="match status" value="1"/>
</dbReference>
<evidence type="ECO:0000259" key="1">
    <source>
        <dbReference type="PROSITE" id="PS50053"/>
    </source>
</evidence>
<gene>
    <name evidence="2" type="ORF">OXX778_LOCUS17572</name>
</gene>
<dbReference type="InterPro" id="IPR000626">
    <property type="entry name" value="Ubiquitin-like_dom"/>
</dbReference>
<dbReference type="InterPro" id="IPR036770">
    <property type="entry name" value="Ankyrin_rpt-contain_sf"/>
</dbReference>
<dbReference type="SUPFAM" id="SSF54236">
    <property type="entry name" value="Ubiquitin-like"/>
    <property type="match status" value="2"/>
</dbReference>
<evidence type="ECO:0000313" key="3">
    <source>
        <dbReference type="Proteomes" id="UP000663879"/>
    </source>
</evidence>
<organism evidence="2 3">
    <name type="scientific">Brachionus calyciflorus</name>
    <dbReference type="NCBI Taxonomy" id="104777"/>
    <lineage>
        <taxon>Eukaryota</taxon>
        <taxon>Metazoa</taxon>
        <taxon>Spiralia</taxon>
        <taxon>Gnathifera</taxon>
        <taxon>Rotifera</taxon>
        <taxon>Eurotatoria</taxon>
        <taxon>Monogononta</taxon>
        <taxon>Pseudotrocha</taxon>
        <taxon>Ploima</taxon>
        <taxon>Brachionidae</taxon>
        <taxon>Brachionus</taxon>
    </lineage>
</organism>
<dbReference type="InterPro" id="IPR042788">
    <property type="entry name" value="ANKUB1"/>
</dbReference>
<name>A0A814INA6_9BILA</name>
<dbReference type="OrthoDB" id="8856820at2759"/>
<proteinExistence type="predicted"/>
<sequence length="600" mass="70905">MKFIFNYKDENKKLELLLSEHQTVKQVKAILQDFFKIDIKSTETETKNIVLEYNGSLLFDSWCINDLGIPMSATLRLYVQKEKHPDLLIYIKCQKETVKLYERDIDWYEWTVLELRVLLQNKIGFPLSIFRLKTSYNMDMFDEKKLSFYEINKQSLIIVETWVGWDALLSIAMKGYSKDFMNCLSSDDFIRQYQMKAGLFVACYYGNFELVRNLMTLGARVDRPVGEHPCRQWCKPEIKTLDTINKSNRIEYLKLEYLRCPIHAAILNGQLKVVNLISTTHIQALETKDGYGLLPWRLALHNNHKDLIKNLEQKEVARFLLGKRFGGKVNILENFSCSISFYSKLKYWAERAREKVFFYHGFAKSTLKKKTFHKGGLIGYKCLIDGYNNNFKDYVNSYDRLRPKYKFYYFYNQDEKDRYGYPDLYFKTLGLIKPQKQIHFSKSKTNKIKFDRPIPKTFQIWRNAFNKIIFRLTIRKYAEILIKLGVEIDMDELSLGDEKFEILKKVENDKKRRVSIKLPPIKTSANRLNGEKRLSEFKKVNSKLEVDPNKSFEKFRSNVSIDENAQIILNEVSFNLATKLASSNVKRLIREYARSLELEN</sequence>
<feature type="domain" description="Ubiquitin-like" evidence="1">
    <location>
        <begin position="1"/>
        <end position="84"/>
    </location>
</feature>
<dbReference type="SUPFAM" id="SSF48403">
    <property type="entry name" value="Ankyrin repeat"/>
    <property type="match status" value="1"/>
</dbReference>
<dbReference type="EMBL" id="CAJNOC010004535">
    <property type="protein sequence ID" value="CAF1025009.1"/>
    <property type="molecule type" value="Genomic_DNA"/>
</dbReference>
<accession>A0A814INA6</accession>
<comment type="caution">
    <text evidence="2">The sequence shown here is derived from an EMBL/GenBank/DDBJ whole genome shotgun (WGS) entry which is preliminary data.</text>
</comment>
<reference evidence="2" key="1">
    <citation type="submission" date="2021-02" db="EMBL/GenBank/DDBJ databases">
        <authorList>
            <person name="Nowell W R."/>
        </authorList>
    </citation>
    <scope>NUCLEOTIDE SEQUENCE</scope>
    <source>
        <strain evidence="2">Ploen Becks lab</strain>
    </source>
</reference>
<evidence type="ECO:0000313" key="2">
    <source>
        <dbReference type="EMBL" id="CAF1025009.1"/>
    </source>
</evidence>
<dbReference type="Gene3D" id="1.25.40.20">
    <property type="entry name" value="Ankyrin repeat-containing domain"/>
    <property type="match status" value="1"/>
</dbReference>
<protein>
    <recommendedName>
        <fullName evidence="1">Ubiquitin-like domain-containing protein</fullName>
    </recommendedName>
</protein>
<dbReference type="AlphaFoldDB" id="A0A814INA6"/>
<keyword evidence="3" id="KW-1185">Reference proteome</keyword>
<dbReference type="PANTHER" id="PTHR46885:SF1">
    <property type="entry name" value="PROTEIN ANKUB1"/>
    <property type="match status" value="1"/>
</dbReference>
<dbReference type="InterPro" id="IPR029071">
    <property type="entry name" value="Ubiquitin-like_domsf"/>
</dbReference>
<dbReference type="PANTHER" id="PTHR46885">
    <property type="entry name" value="PROTEIN ANKUB1"/>
    <property type="match status" value="1"/>
</dbReference>
<dbReference type="Proteomes" id="UP000663879">
    <property type="component" value="Unassembled WGS sequence"/>
</dbReference>